<keyword evidence="2" id="KW-1185">Reference proteome</keyword>
<reference evidence="1 2" key="1">
    <citation type="submission" date="2016-04" db="EMBL/GenBank/DDBJ databases">
        <title>Complete Genome Sequence of Chryseobacterium sp. IHBB 10212.</title>
        <authorList>
            <person name="Pal M."/>
            <person name="Swarnkar M.K."/>
            <person name="Kaushal K."/>
            <person name="Chhibber S."/>
            <person name="Singh A.K."/>
            <person name="Gulati A."/>
        </authorList>
    </citation>
    <scope>NUCLEOTIDE SEQUENCE [LARGE SCALE GENOMIC DNA]</scope>
    <source>
        <strain evidence="1 2">IHBB 10212</strain>
    </source>
</reference>
<protein>
    <submittedName>
        <fullName evidence="1">Uncharacterized protein</fullName>
    </submittedName>
</protein>
<dbReference type="Proteomes" id="UP000077824">
    <property type="component" value="Chromosome"/>
</dbReference>
<dbReference type="STRING" id="1685010.A0O34_15175"/>
<evidence type="ECO:0000313" key="1">
    <source>
        <dbReference type="EMBL" id="ANF51765.1"/>
    </source>
</evidence>
<organism evidence="1 2">
    <name type="scientific">Chryseobacterium glaciei</name>
    <dbReference type="NCBI Taxonomy" id="1685010"/>
    <lineage>
        <taxon>Bacteria</taxon>
        <taxon>Pseudomonadati</taxon>
        <taxon>Bacteroidota</taxon>
        <taxon>Flavobacteriia</taxon>
        <taxon>Flavobacteriales</taxon>
        <taxon>Weeksellaceae</taxon>
        <taxon>Chryseobacterium group</taxon>
        <taxon>Chryseobacterium</taxon>
    </lineage>
</organism>
<dbReference type="RefSeq" id="WP_066756233.1">
    <property type="nucleotide sequence ID" value="NZ_CP015199.1"/>
</dbReference>
<dbReference type="AlphaFoldDB" id="A0A172XY71"/>
<dbReference type="EMBL" id="CP015199">
    <property type="protein sequence ID" value="ANF51765.1"/>
    <property type="molecule type" value="Genomic_DNA"/>
</dbReference>
<name>A0A172XY71_9FLAO</name>
<gene>
    <name evidence="1" type="ORF">A0O34_15175</name>
</gene>
<sequence>MESPLDFNFKLGSWLNSQQQFFANQNIQEELFNINETVSKIDEFSEKEKDMIKTMSSSFLKLSFIINNNPSKAEKLIQYLQ</sequence>
<dbReference type="KEGG" id="chh:A0O34_15175"/>
<proteinExistence type="predicted"/>
<evidence type="ECO:0000313" key="2">
    <source>
        <dbReference type="Proteomes" id="UP000077824"/>
    </source>
</evidence>
<accession>A0A172XY71</accession>